<gene>
    <name evidence="1" type="ORF">DERF_009947</name>
</gene>
<evidence type="ECO:0000313" key="1">
    <source>
        <dbReference type="EMBL" id="KAH9511489.1"/>
    </source>
</evidence>
<dbReference type="Proteomes" id="UP000790347">
    <property type="component" value="Unassembled WGS sequence"/>
</dbReference>
<proteinExistence type="predicted"/>
<reference evidence="1" key="1">
    <citation type="submission" date="2013-05" db="EMBL/GenBank/DDBJ databases">
        <authorList>
            <person name="Yim A.K.Y."/>
            <person name="Chan T.F."/>
            <person name="Ji K.M."/>
            <person name="Liu X.Y."/>
            <person name="Zhou J.W."/>
            <person name="Li R.Q."/>
            <person name="Yang K.Y."/>
            <person name="Li J."/>
            <person name="Li M."/>
            <person name="Law P.T.W."/>
            <person name="Wu Y.L."/>
            <person name="Cai Z.L."/>
            <person name="Qin H."/>
            <person name="Bao Y."/>
            <person name="Leung R.K.K."/>
            <person name="Ng P.K.S."/>
            <person name="Zou J."/>
            <person name="Zhong X.J."/>
            <person name="Ran P.X."/>
            <person name="Zhong N.S."/>
            <person name="Liu Z.G."/>
            <person name="Tsui S.K.W."/>
        </authorList>
    </citation>
    <scope>NUCLEOTIDE SEQUENCE</scope>
    <source>
        <strain evidence="1">Derf</strain>
        <tissue evidence="1">Whole organism</tissue>
    </source>
</reference>
<reference evidence="1" key="2">
    <citation type="journal article" date="2022" name="Res Sq">
        <title>Comparative Genomics Reveals Insights into the Divergent Evolution of Astigmatic Mites and Household Pest Adaptations.</title>
        <authorList>
            <person name="Xiong Q."/>
            <person name="Wan A.T.-Y."/>
            <person name="Liu X.-Y."/>
            <person name="Fung C.S.-H."/>
            <person name="Xiao X."/>
            <person name="Malainual N."/>
            <person name="Hou J."/>
            <person name="Wang L."/>
            <person name="Wang M."/>
            <person name="Yang K."/>
            <person name="Cui Y."/>
            <person name="Leung E."/>
            <person name="Nong W."/>
            <person name="Shin S.-K."/>
            <person name="Au S."/>
            <person name="Jeong K.Y."/>
            <person name="Chew F.T."/>
            <person name="Hui J."/>
            <person name="Leung T.F."/>
            <person name="Tungtrongchitr A."/>
            <person name="Zhong N."/>
            <person name="Liu Z."/>
            <person name="Tsui S."/>
        </authorList>
    </citation>
    <scope>NUCLEOTIDE SEQUENCE</scope>
    <source>
        <strain evidence="1">Derf</strain>
        <tissue evidence="1">Whole organism</tissue>
    </source>
</reference>
<sequence>MNHDDHPVDNNAIPGSWFQYQQNNHMHHYNEMFSVVVPACCDTFEDECGNVLYKLAIFVGSAEANSGGESIEDDSWLK</sequence>
<protein>
    <submittedName>
        <fullName evidence="1">Uncharacterized protein</fullName>
    </submittedName>
</protein>
<evidence type="ECO:0000313" key="2">
    <source>
        <dbReference type="Proteomes" id="UP000790347"/>
    </source>
</evidence>
<organism evidence="1 2">
    <name type="scientific">Dermatophagoides farinae</name>
    <name type="common">American house dust mite</name>
    <dbReference type="NCBI Taxonomy" id="6954"/>
    <lineage>
        <taxon>Eukaryota</taxon>
        <taxon>Metazoa</taxon>
        <taxon>Ecdysozoa</taxon>
        <taxon>Arthropoda</taxon>
        <taxon>Chelicerata</taxon>
        <taxon>Arachnida</taxon>
        <taxon>Acari</taxon>
        <taxon>Acariformes</taxon>
        <taxon>Sarcoptiformes</taxon>
        <taxon>Astigmata</taxon>
        <taxon>Psoroptidia</taxon>
        <taxon>Analgoidea</taxon>
        <taxon>Pyroglyphidae</taxon>
        <taxon>Dermatophagoidinae</taxon>
        <taxon>Dermatophagoides</taxon>
    </lineage>
</organism>
<keyword evidence="2" id="KW-1185">Reference proteome</keyword>
<dbReference type="EMBL" id="ASGP02000004">
    <property type="protein sequence ID" value="KAH9511489.1"/>
    <property type="molecule type" value="Genomic_DNA"/>
</dbReference>
<name>A0A922HYA6_DERFA</name>
<accession>A0A922HYA6</accession>
<dbReference type="AlphaFoldDB" id="A0A922HYA6"/>
<comment type="caution">
    <text evidence="1">The sequence shown here is derived from an EMBL/GenBank/DDBJ whole genome shotgun (WGS) entry which is preliminary data.</text>
</comment>